<dbReference type="AlphaFoldDB" id="A0AAW0YJE4"/>
<gene>
    <name evidence="1" type="ORF">OTU49_010846</name>
</gene>
<evidence type="ECO:0000313" key="1">
    <source>
        <dbReference type="EMBL" id="KAK8751864.1"/>
    </source>
</evidence>
<name>A0AAW0YJE4_CHEQU</name>
<dbReference type="Proteomes" id="UP001445076">
    <property type="component" value="Unassembled WGS sequence"/>
</dbReference>
<evidence type="ECO:0000313" key="2">
    <source>
        <dbReference type="Proteomes" id="UP001445076"/>
    </source>
</evidence>
<reference evidence="1 2" key="1">
    <citation type="journal article" date="2024" name="BMC Genomics">
        <title>Genome assembly of redclaw crayfish (Cherax quadricarinatus) provides insights into its immune adaptation and hypoxia tolerance.</title>
        <authorList>
            <person name="Liu Z."/>
            <person name="Zheng J."/>
            <person name="Li H."/>
            <person name="Fang K."/>
            <person name="Wang S."/>
            <person name="He J."/>
            <person name="Zhou D."/>
            <person name="Weng S."/>
            <person name="Chi M."/>
            <person name="Gu Z."/>
            <person name="He J."/>
            <person name="Li F."/>
            <person name="Wang M."/>
        </authorList>
    </citation>
    <scope>NUCLEOTIDE SEQUENCE [LARGE SCALE GENOMIC DNA]</scope>
    <source>
        <strain evidence="1">ZL_2023a</strain>
    </source>
</reference>
<keyword evidence="2" id="KW-1185">Reference proteome</keyword>
<dbReference type="EMBL" id="JARKIK010000005">
    <property type="protein sequence ID" value="KAK8751864.1"/>
    <property type="molecule type" value="Genomic_DNA"/>
</dbReference>
<sequence length="102" mass="11535">MALKMEIKIRNFSVRPGPNDGSGWTENVFSAGLQPVNMLHFDTPDSFITSKRSHIKAVRSHDNFTIIKKNTNQLLLKLEVAGELKLTRHKTVKYNNGTVKTI</sequence>
<organism evidence="1 2">
    <name type="scientific">Cherax quadricarinatus</name>
    <name type="common">Australian red claw crayfish</name>
    <dbReference type="NCBI Taxonomy" id="27406"/>
    <lineage>
        <taxon>Eukaryota</taxon>
        <taxon>Metazoa</taxon>
        <taxon>Ecdysozoa</taxon>
        <taxon>Arthropoda</taxon>
        <taxon>Crustacea</taxon>
        <taxon>Multicrustacea</taxon>
        <taxon>Malacostraca</taxon>
        <taxon>Eumalacostraca</taxon>
        <taxon>Eucarida</taxon>
        <taxon>Decapoda</taxon>
        <taxon>Pleocyemata</taxon>
        <taxon>Astacidea</taxon>
        <taxon>Parastacoidea</taxon>
        <taxon>Parastacidae</taxon>
        <taxon>Cherax</taxon>
    </lineage>
</organism>
<accession>A0AAW0YJE4</accession>
<comment type="caution">
    <text evidence="1">The sequence shown here is derived from an EMBL/GenBank/DDBJ whole genome shotgun (WGS) entry which is preliminary data.</text>
</comment>
<protein>
    <submittedName>
        <fullName evidence="1">Uncharacterized protein</fullName>
    </submittedName>
</protein>
<proteinExistence type="predicted"/>